<sequence length="127" mass="14026">MFLCLWRDCQKSRIISAQRASIGVSVHTNDNWCMAWLSFVWFARVGAATKKCPYDMHKFVDSIRHDPLGEGMLVCRRKLSDVANVVRRHRGGASDVDLSVAYGVGAEGTPGRPAEGFDALNLQTVAT</sequence>
<dbReference type="AlphaFoldDB" id="Q1LLV1"/>
<reference evidence="2" key="1">
    <citation type="journal article" date="2010" name="PLoS ONE">
        <title>The complete genome sequence of Cupriavidus metallidurans strain CH34, a master survivalist in harsh and anthropogenic environments.</title>
        <authorList>
            <person name="Janssen P.J."/>
            <person name="Van Houdt R."/>
            <person name="Moors H."/>
            <person name="Monsieurs P."/>
            <person name="Morin N."/>
            <person name="Michaux A."/>
            <person name="Benotmane M.A."/>
            <person name="Leys N."/>
            <person name="Vallaeys T."/>
            <person name="Lapidus A."/>
            <person name="Monchy S."/>
            <person name="Medigue C."/>
            <person name="Taghavi S."/>
            <person name="McCorkle S."/>
            <person name="Dunn J."/>
            <person name="van der Lelie D."/>
            <person name="Mergeay M."/>
        </authorList>
    </citation>
    <scope>NUCLEOTIDE SEQUENCE [LARGE SCALE GENOMIC DNA]</scope>
    <source>
        <strain evidence="2">ATCC 43123 / DSM 2839 / NBRC 102507 / CH34</strain>
    </source>
</reference>
<dbReference type="HOGENOM" id="CLU_1968745_0_0_4"/>
<gene>
    <name evidence="1" type="ordered locus">Rmet_1996</name>
</gene>
<evidence type="ECO:0000313" key="1">
    <source>
        <dbReference type="EMBL" id="ABF08875.1"/>
    </source>
</evidence>
<proteinExistence type="predicted"/>
<accession>Q1LLV1</accession>
<protein>
    <submittedName>
        <fullName evidence="1">Uncharacterized protein</fullName>
    </submittedName>
</protein>
<organism evidence="1 2">
    <name type="scientific">Cupriavidus metallidurans (strain ATCC 43123 / DSM 2839 / NBRC 102507 / CH34)</name>
    <name type="common">Ralstonia metallidurans</name>
    <dbReference type="NCBI Taxonomy" id="266264"/>
    <lineage>
        <taxon>Bacteria</taxon>
        <taxon>Pseudomonadati</taxon>
        <taxon>Pseudomonadota</taxon>
        <taxon>Betaproteobacteria</taxon>
        <taxon>Burkholderiales</taxon>
        <taxon>Burkholderiaceae</taxon>
        <taxon>Cupriavidus</taxon>
    </lineage>
</organism>
<name>Q1LLV1_CUPMC</name>
<dbReference type="EMBL" id="CP000352">
    <property type="protein sequence ID" value="ABF08875.1"/>
    <property type="molecule type" value="Genomic_DNA"/>
</dbReference>
<dbReference type="KEGG" id="rme:Rmet_1996"/>
<keyword evidence="2" id="KW-1185">Reference proteome</keyword>
<evidence type="ECO:0000313" key="2">
    <source>
        <dbReference type="Proteomes" id="UP000002429"/>
    </source>
</evidence>
<dbReference type="Proteomes" id="UP000002429">
    <property type="component" value="Chromosome"/>
</dbReference>